<evidence type="ECO:0000256" key="3">
    <source>
        <dbReference type="ARBA" id="ARBA00022786"/>
    </source>
</evidence>
<dbReference type="PROSITE" id="PS50181">
    <property type="entry name" value="FBOX"/>
    <property type="match status" value="1"/>
</dbReference>
<dbReference type="InterPro" id="IPR001293">
    <property type="entry name" value="Znf_TRAF"/>
</dbReference>
<feature type="region of interest" description="Disordered" evidence="5">
    <location>
        <begin position="244"/>
        <end position="267"/>
    </location>
</feature>
<evidence type="ECO:0000256" key="1">
    <source>
        <dbReference type="ARBA" id="ARBA00022723"/>
    </source>
</evidence>
<evidence type="ECO:0000256" key="5">
    <source>
        <dbReference type="SAM" id="MobiDB-lite"/>
    </source>
</evidence>
<dbReference type="AlphaFoldDB" id="A0AAN8KDQ4"/>
<dbReference type="PANTHER" id="PTHR15933">
    <property type="entry name" value="PROTEIN CBG16327"/>
    <property type="match status" value="1"/>
</dbReference>
<dbReference type="Pfam" id="PF15966">
    <property type="entry name" value="F-box_4"/>
    <property type="match status" value="1"/>
</dbReference>
<dbReference type="Pfam" id="PF15965">
    <property type="entry name" value="zf-TRAF_2"/>
    <property type="match status" value="1"/>
</dbReference>
<name>A0AAN8KDQ4_PATCE</name>
<feature type="compositionally biased region" description="Basic and acidic residues" evidence="5">
    <location>
        <begin position="244"/>
        <end position="253"/>
    </location>
</feature>
<dbReference type="SUPFAM" id="SSF81383">
    <property type="entry name" value="F-box domain"/>
    <property type="match status" value="1"/>
</dbReference>
<dbReference type="InterPro" id="IPR036047">
    <property type="entry name" value="F-box-like_dom_sf"/>
</dbReference>
<keyword evidence="8" id="KW-1185">Reference proteome</keyword>
<dbReference type="InterPro" id="IPR043013">
    <property type="entry name" value="Znf_TRAF_N"/>
</dbReference>
<dbReference type="PANTHER" id="PTHR15933:SF20">
    <property type="entry name" value="F-BOX DOMAIN-CONTAINING PROTEIN"/>
    <property type="match status" value="1"/>
</dbReference>
<dbReference type="Gene3D" id="3.30.40.150">
    <property type="entry name" value="TRAF-like zinc-finger, N-terminal subdomain"/>
    <property type="match status" value="1"/>
</dbReference>
<protein>
    <recommendedName>
        <fullName evidence="6">F-box domain-containing protein</fullName>
    </recommendedName>
</protein>
<keyword evidence="2" id="KW-0863">Zinc-finger</keyword>
<dbReference type="EMBL" id="JAZGQO010000002">
    <property type="protein sequence ID" value="KAK6191730.1"/>
    <property type="molecule type" value="Genomic_DNA"/>
</dbReference>
<organism evidence="7 8">
    <name type="scientific">Patella caerulea</name>
    <name type="common">Rayed Mediterranean limpet</name>
    <dbReference type="NCBI Taxonomy" id="87958"/>
    <lineage>
        <taxon>Eukaryota</taxon>
        <taxon>Metazoa</taxon>
        <taxon>Spiralia</taxon>
        <taxon>Lophotrochozoa</taxon>
        <taxon>Mollusca</taxon>
        <taxon>Gastropoda</taxon>
        <taxon>Patellogastropoda</taxon>
        <taxon>Patelloidea</taxon>
        <taxon>Patellidae</taxon>
        <taxon>Patella</taxon>
    </lineage>
</organism>
<evidence type="ECO:0000256" key="2">
    <source>
        <dbReference type="ARBA" id="ARBA00022771"/>
    </source>
</evidence>
<feature type="region of interest" description="Disordered" evidence="5">
    <location>
        <begin position="388"/>
        <end position="428"/>
    </location>
</feature>
<dbReference type="InterPro" id="IPR001810">
    <property type="entry name" value="F-box_dom"/>
</dbReference>
<dbReference type="GO" id="GO:0061630">
    <property type="term" value="F:ubiquitin protein ligase activity"/>
    <property type="evidence" value="ECO:0007669"/>
    <property type="project" value="InterPro"/>
</dbReference>
<feature type="compositionally biased region" description="Polar residues" evidence="5">
    <location>
        <begin position="391"/>
        <end position="404"/>
    </location>
</feature>
<feature type="domain" description="F-box" evidence="6">
    <location>
        <begin position="460"/>
        <end position="514"/>
    </location>
</feature>
<dbReference type="InterPro" id="IPR031890">
    <property type="entry name" value="Fbxo30/Fbxo40"/>
</dbReference>
<sequence length="616" mass="70198">MDISEHEHCCKCLKLYCTLTANGFDSCKMVDCDNGCGARYHHCKQSEHNLLCLEERVACINMEYGCRTTMARSKLGAHLEVCPASVLCCPLEWNRWPLHSQEKGFKMAIPSNTYPVQCGQLDVALALRDQRMLIESFKAPSRTQNILRNNLTRKYPAAPINHRSYSMESDDFPSEDTSHGVSDDDDAPWKLGRMPPGLQRSICNKLYQVAKQTTNPLTVTLDLVTNNPNAADADVRKHVDIHISESDSSDRSRSASVEFHPSDSSVKEDNSVINNIEHRNVELHDILGVDLTIECISKYKSKPSSMYTFLCAQYFRRDEFSSHTKNVHNDIQSGLNGMLEQRCPLAYLGCTYTFRKLRPKSDNSYIVHSALLESFGLHHKDPGSADPYLCNASNQDQRSQTGACSRSRSRSGDKGDDLKKSVNSMSTFRHPPRINTGLSWNSAVEIHFDPELCPDEDHENSMLLNLPFEILQHIARRLDSFSICNLSLTCCLLRDVCCSLLDERGIVVQLWEKKRKLNGEDEKVTWKVTNNRWSFSTAFTPIDSWEFTDHPTISDHLKTCQYNKDKLKWNEKFSILPHDYVPMDKKLEQLLSTRLRESVSVQLQALTNVQYQQQLS</sequence>
<comment type="caution">
    <text evidence="7">The sequence shown here is derived from an EMBL/GenBank/DDBJ whole genome shotgun (WGS) entry which is preliminary data.</text>
</comment>
<accession>A0AAN8KDQ4</accession>
<evidence type="ECO:0000313" key="7">
    <source>
        <dbReference type="EMBL" id="KAK6191730.1"/>
    </source>
</evidence>
<keyword evidence="3" id="KW-0833">Ubl conjugation pathway</keyword>
<feature type="region of interest" description="Disordered" evidence="5">
    <location>
        <begin position="164"/>
        <end position="188"/>
    </location>
</feature>
<dbReference type="CDD" id="cd22101">
    <property type="entry name" value="F-box_FBXO30-like"/>
    <property type="match status" value="1"/>
</dbReference>
<evidence type="ECO:0000256" key="4">
    <source>
        <dbReference type="ARBA" id="ARBA00022833"/>
    </source>
</evidence>
<keyword evidence="1" id="KW-0479">Metal-binding</keyword>
<feature type="compositionally biased region" description="Basic and acidic residues" evidence="5">
    <location>
        <begin position="410"/>
        <end position="420"/>
    </location>
</feature>
<keyword evidence="4" id="KW-0862">Zinc</keyword>
<gene>
    <name evidence="7" type="ORF">SNE40_003337</name>
</gene>
<evidence type="ECO:0000313" key="8">
    <source>
        <dbReference type="Proteomes" id="UP001347796"/>
    </source>
</evidence>
<dbReference type="GO" id="GO:0008270">
    <property type="term" value="F:zinc ion binding"/>
    <property type="evidence" value="ECO:0007669"/>
    <property type="project" value="UniProtKB-KW"/>
</dbReference>
<proteinExistence type="predicted"/>
<evidence type="ECO:0000259" key="6">
    <source>
        <dbReference type="PROSITE" id="PS50181"/>
    </source>
</evidence>
<dbReference type="Proteomes" id="UP001347796">
    <property type="component" value="Unassembled WGS sequence"/>
</dbReference>
<reference evidence="7 8" key="1">
    <citation type="submission" date="2024-01" db="EMBL/GenBank/DDBJ databases">
        <title>The genome of the rayed Mediterranean limpet Patella caerulea (Linnaeus, 1758).</title>
        <authorList>
            <person name="Anh-Thu Weber A."/>
            <person name="Halstead-Nussloch G."/>
        </authorList>
    </citation>
    <scope>NUCLEOTIDE SEQUENCE [LARGE SCALE GENOMIC DNA]</scope>
    <source>
        <strain evidence="7">AATW-2023a</strain>
        <tissue evidence="7">Whole specimen</tissue>
    </source>
</reference>